<gene>
    <name evidence="6" type="ORF">A3843_15460</name>
</gene>
<proteinExistence type="predicted"/>
<evidence type="ECO:0000256" key="2">
    <source>
        <dbReference type="ARBA" id="ARBA00022692"/>
    </source>
</evidence>
<dbReference type="GO" id="GO:0005886">
    <property type="term" value="C:plasma membrane"/>
    <property type="evidence" value="ECO:0007669"/>
    <property type="project" value="InterPro"/>
</dbReference>
<evidence type="ECO:0000313" key="7">
    <source>
        <dbReference type="Proteomes" id="UP000185783"/>
    </source>
</evidence>
<dbReference type="Pfam" id="PF04357">
    <property type="entry name" value="TamB"/>
    <property type="match status" value="1"/>
</dbReference>
<dbReference type="EMBL" id="LVVZ01000022">
    <property type="protein sequence ID" value="OKL43115.1"/>
    <property type="molecule type" value="Genomic_DNA"/>
</dbReference>
<keyword evidence="2" id="KW-0812">Transmembrane</keyword>
<dbReference type="InterPro" id="IPR007452">
    <property type="entry name" value="TamB_C"/>
</dbReference>
<sequence length="1461" mass="150608">MLLRILGVITRLILSVIALVALAYGALVATSQFDQGREALGRVASALVPDIALSQLGISPTGTISVGRVDISDPTGPWLVVDGIFLEWSPLALLRADLQIQQLASEHVRILRQPVYPAENTSEATEPADEGSGGLPRLTGRLTKLSIDKISIERPVLGTPIQLQVVGSADVTASPQAASVTLQAERLDSVQGRVDVAAHVDLADVAFDVDAKISEAAGGLVASLLDIARAPSFDAELVGSGTLEAFEAQLSVALDGKQTVSGSAALTDIAATKRLTADLRGDLETILPAPLKPLFAGNTQLVANGELDSSYFPALLDVSLATDTFFLKANSSVARATQTALVKVNIGTRLPSGETLELPVPDVPVSVQALNANLTAEGALDALDWTMYVEGTSIVSDQVDLQSVRLNARGTGASTLATALSTPLEANLVLEGVALKHNSFGGSMPPAASVSLKGDLDLTNQVARLDFLTAASDDTSLNLSNIVASPTRVSAQGQLEATNLSRFARLTDRPLAGAAAMTFSLDGTPDTGRYSLTFDSSADDLQTGIAQLDALTKGRATLSGSARGQLPSDFPASGELEVMDLKAASSRFDLEASGILQDGALDGSVRARLKDLAALDQRISGAVTLSSQVSGPLDAAVMSLEAQAERLEMMGTPVTDLSLRSEATLSTQAPRAQVNLSGSLRDREITISGELNSGDGGADISDLAIVVGDNRANGAFTIADLTTLPEGIEGHLDISAPDLAQIAPLVLAEVEGSLVGRVQVQQAAGQTRVDLDAQASAFAWENVTLTSLSADARVLNAFSTPEVDGNLRLSELNAGAVVVTNANASAQTRGNTTTVDLQAKLDGDTDRFQTAFVVTRGSDALTIDINQISGSYQGITSQLDAPGQVVVRQGVVSLANPLVMALGEGRITVTGASGSELDLGIKVDAVPLNLANAFAPQLGLGGAVSASASVTGAPQSPNAQWQVNASGIAVAAMRDNAISPLTITSTGQLQNQRIQQDTRVTNNGGLDVTSTGTVSLSDGGTLNLEAAGQVPLEVLRARLIRAGLSGQGLLSVSGTAAGSFAKPRFNVSVTPQNVELTRLATGLTLQNFRGSVDANQDRISVNDITADIRTGGTVRAGGTVGLGDGLPISVQAQVDQGRYVQGTLANVLLDADIRMTGPLASTAQNPTLAGTVTIERADIGIPNSFGGGVNPVIVRHLNAPKPVLDQARALAIDEGQASGASQQAETNTGAINLDLTVNAPGRVFVRGRGLNAEVGGSLRLAGTSRDVQGIGGFDLVRGRFDILSKRLEFQEGSVTFDGSLMPYIDFAATTSTANANVTIGVRGEADQPEITLTSSPDLPQDEILAQLLFGQSVTDLSPVQVAQLANAVTTLAGGGTGGPLGALRNVLGLSDIDVNVNADGAAELSAGTYINDNIYLGVTQNAKDGSNSATVDIEITKDLKIRGEAGSTGDAKAGFFFEREY</sequence>
<feature type="domain" description="Translocation and assembly module TamB C-terminal" evidence="5">
    <location>
        <begin position="1104"/>
        <end position="1461"/>
    </location>
</feature>
<accession>A0A1U7JEI6</accession>
<dbReference type="STRING" id="197461.A3843_15460"/>
<organism evidence="6 7">
    <name type="scientific">Pseudovibrio exalbescens</name>
    <dbReference type="NCBI Taxonomy" id="197461"/>
    <lineage>
        <taxon>Bacteria</taxon>
        <taxon>Pseudomonadati</taxon>
        <taxon>Pseudomonadota</taxon>
        <taxon>Alphaproteobacteria</taxon>
        <taxon>Hyphomicrobiales</taxon>
        <taxon>Stappiaceae</taxon>
        <taxon>Pseudovibrio</taxon>
    </lineage>
</organism>
<evidence type="ECO:0000313" key="6">
    <source>
        <dbReference type="EMBL" id="OKL43115.1"/>
    </source>
</evidence>
<evidence type="ECO:0000256" key="4">
    <source>
        <dbReference type="ARBA" id="ARBA00023136"/>
    </source>
</evidence>
<keyword evidence="4" id="KW-0472">Membrane</keyword>
<comment type="caution">
    <text evidence="6">The sequence shown here is derived from an EMBL/GenBank/DDBJ whole genome shotgun (WGS) entry which is preliminary data.</text>
</comment>
<evidence type="ECO:0000259" key="5">
    <source>
        <dbReference type="Pfam" id="PF04357"/>
    </source>
</evidence>
<dbReference type="Proteomes" id="UP000185783">
    <property type="component" value="Unassembled WGS sequence"/>
</dbReference>
<evidence type="ECO:0000256" key="3">
    <source>
        <dbReference type="ARBA" id="ARBA00022989"/>
    </source>
</evidence>
<reference evidence="6 7" key="1">
    <citation type="submission" date="2016-03" db="EMBL/GenBank/DDBJ databases">
        <title>Genome sequence of Nesiotobacter sp. nov., a moderately halophilic alphaproteobacterium isolated from the Yellow Sea, China.</title>
        <authorList>
            <person name="Zhang G."/>
            <person name="Zhang R."/>
        </authorList>
    </citation>
    <scope>NUCLEOTIDE SEQUENCE [LARGE SCALE GENOMIC DNA]</scope>
    <source>
        <strain evidence="6 7">WB1-6</strain>
    </source>
</reference>
<dbReference type="RefSeq" id="WP_028482903.1">
    <property type="nucleotide sequence ID" value="NZ_LVVZ01000022.1"/>
</dbReference>
<evidence type="ECO:0000256" key="1">
    <source>
        <dbReference type="ARBA" id="ARBA00004167"/>
    </source>
</evidence>
<keyword evidence="7" id="KW-1185">Reference proteome</keyword>
<protein>
    <recommendedName>
        <fullName evidence="5">Translocation and assembly module TamB C-terminal domain-containing protein</fullName>
    </recommendedName>
</protein>
<keyword evidence="3" id="KW-1133">Transmembrane helix</keyword>
<dbReference type="GO" id="GO:0009306">
    <property type="term" value="P:protein secretion"/>
    <property type="evidence" value="ECO:0007669"/>
    <property type="project" value="InterPro"/>
</dbReference>
<comment type="subcellular location">
    <subcellularLocation>
        <location evidence="1">Membrane</location>
        <topology evidence="1">Single-pass membrane protein</topology>
    </subcellularLocation>
</comment>
<name>A0A1U7JEI6_9HYPH</name>